<dbReference type="Proteomes" id="UP001249851">
    <property type="component" value="Unassembled WGS sequence"/>
</dbReference>
<keyword evidence="3 6" id="KW-0223">Dioxygenase</keyword>
<evidence type="ECO:0000256" key="5">
    <source>
        <dbReference type="ARBA" id="ARBA00023004"/>
    </source>
</evidence>
<dbReference type="GO" id="GO:0051213">
    <property type="term" value="F:dioxygenase activity"/>
    <property type="evidence" value="ECO:0007669"/>
    <property type="project" value="UniProtKB-KW"/>
</dbReference>
<evidence type="ECO:0000256" key="1">
    <source>
        <dbReference type="ARBA" id="ARBA00007879"/>
    </source>
</evidence>
<organism evidence="6 7">
    <name type="scientific">Acropora cervicornis</name>
    <name type="common">Staghorn coral</name>
    <dbReference type="NCBI Taxonomy" id="6130"/>
    <lineage>
        <taxon>Eukaryota</taxon>
        <taxon>Metazoa</taxon>
        <taxon>Cnidaria</taxon>
        <taxon>Anthozoa</taxon>
        <taxon>Hexacorallia</taxon>
        <taxon>Scleractinia</taxon>
        <taxon>Astrocoeniina</taxon>
        <taxon>Acroporidae</taxon>
        <taxon>Acropora</taxon>
    </lineage>
</organism>
<evidence type="ECO:0000256" key="2">
    <source>
        <dbReference type="ARBA" id="ARBA00022723"/>
    </source>
</evidence>
<reference evidence="6" key="1">
    <citation type="journal article" date="2023" name="G3 (Bethesda)">
        <title>Whole genome assembly and annotation of the endangered Caribbean coral Acropora cervicornis.</title>
        <authorList>
            <person name="Selwyn J.D."/>
            <person name="Vollmer S.V."/>
        </authorList>
    </citation>
    <scope>NUCLEOTIDE SEQUENCE</scope>
    <source>
        <strain evidence="6">K2</strain>
    </source>
</reference>
<comment type="similarity">
    <text evidence="1">Belongs to the alkB family.</text>
</comment>
<comment type="caution">
    <text evidence="6">The sequence shown here is derived from an EMBL/GenBank/DDBJ whole genome shotgun (WGS) entry which is preliminary data.</text>
</comment>
<dbReference type="SUPFAM" id="SSF51197">
    <property type="entry name" value="Clavaminate synthase-like"/>
    <property type="match status" value="1"/>
</dbReference>
<protein>
    <submittedName>
        <fullName evidence="6">Alpha-ketoglutarate-dependent dioxygenase alkB-like protein 6</fullName>
    </submittedName>
</protein>
<dbReference type="GO" id="GO:0005634">
    <property type="term" value="C:nucleus"/>
    <property type="evidence" value="ECO:0007669"/>
    <property type="project" value="TreeGrafter"/>
</dbReference>
<keyword evidence="4" id="KW-0560">Oxidoreductase</keyword>
<dbReference type="InterPro" id="IPR032862">
    <property type="entry name" value="ALKBH6"/>
</dbReference>
<keyword evidence="5" id="KW-0408">Iron</keyword>
<dbReference type="PANTHER" id="PTHR46030">
    <property type="entry name" value="ALPHA-KETOGLUTARATE-DEPENDENT DIOXYGENASE ALKB HOMOLOG 6"/>
    <property type="match status" value="1"/>
</dbReference>
<dbReference type="EMBL" id="JARQWQ010000014">
    <property type="protein sequence ID" value="KAK2567719.1"/>
    <property type="molecule type" value="Genomic_DNA"/>
</dbReference>
<dbReference type="AlphaFoldDB" id="A0AAD9QUH0"/>
<sequence>MKGICHLWSRGRLISPSLPVGDDWYLSLDSQKRPPGRNLGEHRSVRRSGTVSKVSLELKFLPHSWREMSAQTCVNKVGALQVFYGIKPNPVLVNVYKPGQGIMPHEGGPLFYPVVSTINLGSHTFLDFYHPLKMLNSDVLYQSHYRCVLLHLDLEIYDNFQD</sequence>
<evidence type="ECO:0000256" key="3">
    <source>
        <dbReference type="ARBA" id="ARBA00022964"/>
    </source>
</evidence>
<keyword evidence="2" id="KW-0479">Metal-binding</keyword>
<gene>
    <name evidence="6" type="ORF">P5673_008581</name>
</gene>
<reference evidence="6" key="2">
    <citation type="journal article" date="2023" name="Science">
        <title>Genomic signatures of disease resistance in endangered staghorn corals.</title>
        <authorList>
            <person name="Vollmer S.V."/>
            <person name="Selwyn J.D."/>
            <person name="Despard B.A."/>
            <person name="Roesel C.L."/>
        </authorList>
    </citation>
    <scope>NUCLEOTIDE SEQUENCE</scope>
    <source>
        <strain evidence="6">K2</strain>
    </source>
</reference>
<evidence type="ECO:0000256" key="4">
    <source>
        <dbReference type="ARBA" id="ARBA00023002"/>
    </source>
</evidence>
<evidence type="ECO:0000313" key="6">
    <source>
        <dbReference type="EMBL" id="KAK2567719.1"/>
    </source>
</evidence>
<evidence type="ECO:0000313" key="7">
    <source>
        <dbReference type="Proteomes" id="UP001249851"/>
    </source>
</evidence>
<accession>A0AAD9QUH0</accession>
<name>A0AAD9QUH0_ACRCE</name>
<keyword evidence="7" id="KW-1185">Reference proteome</keyword>
<dbReference type="GO" id="GO:0046872">
    <property type="term" value="F:metal ion binding"/>
    <property type="evidence" value="ECO:0007669"/>
    <property type="project" value="UniProtKB-KW"/>
</dbReference>
<dbReference type="PANTHER" id="PTHR46030:SF1">
    <property type="entry name" value="ALPHA-KETOGLUTARATE-DEPENDENT DIOXYGENASE ALKB HOMOLOG 6"/>
    <property type="match status" value="1"/>
</dbReference>
<proteinExistence type="inferred from homology"/>
<dbReference type="Gene3D" id="2.60.120.1520">
    <property type="match status" value="1"/>
</dbReference>